<dbReference type="Gene3D" id="3.10.20.90">
    <property type="entry name" value="Phosphatidylinositol 3-kinase Catalytic Subunit, Chain A, domain 1"/>
    <property type="match status" value="1"/>
</dbReference>
<proteinExistence type="predicted"/>
<dbReference type="SUPFAM" id="SSF56112">
    <property type="entry name" value="Protein kinase-like (PK-like)"/>
    <property type="match status" value="1"/>
</dbReference>
<name>A0A843VV82_COLES</name>
<dbReference type="Pfam" id="PF12202">
    <property type="entry name" value="OSR1_C"/>
    <property type="match status" value="1"/>
</dbReference>
<evidence type="ECO:0000256" key="8">
    <source>
        <dbReference type="ARBA" id="ARBA00048679"/>
    </source>
</evidence>
<feature type="domain" description="Protein kinase" evidence="10">
    <location>
        <begin position="71"/>
        <end position="322"/>
    </location>
</feature>
<accession>A0A843VV82</accession>
<evidence type="ECO:0000259" key="10">
    <source>
        <dbReference type="PROSITE" id="PS50011"/>
    </source>
</evidence>
<keyword evidence="2" id="KW-0723">Serine/threonine-protein kinase</keyword>
<dbReference type="InterPro" id="IPR000719">
    <property type="entry name" value="Prot_kinase_dom"/>
</dbReference>
<dbReference type="FunFam" id="3.30.200.20:FF:000075">
    <property type="entry name" value="Probable serine/threonine-protein kinase WNK1"/>
    <property type="match status" value="1"/>
</dbReference>
<keyword evidence="6" id="KW-0067">ATP-binding</keyword>
<feature type="region of interest" description="Disordered" evidence="9">
    <location>
        <begin position="717"/>
        <end position="739"/>
    </location>
</feature>
<dbReference type="AlphaFoldDB" id="A0A843VV82"/>
<dbReference type="Proteomes" id="UP000652761">
    <property type="component" value="Unassembled WGS sequence"/>
</dbReference>
<sequence>MRRRSRTTPSSLKLIPREDMAGMTRSLAREPPRQCRLLGSPLPSGNPASPSARRLLPCFGWKFSYGFVCCLLLRPANGPCRSYRAFDEYEGIEVAWNQVKLYDFLQSPEELERLYCEIHLLKTLKHKNIMKFYTSWVDTSKRNINFVTEMFTSGTLRQYRQKHRRVNIRAVKHWCRQILRGLLYLHSLDPPVIHRDLKCDNIFINGNQGEVKIGDLGLAAILRKSHAAHCVGTPEFMAPEVYEEEYNELVDIYSLGMCILEMVTLEYPYSECTHPVQIYKKGTKPEALYKVKDPEVRQFVEKCLATASRRLPAKELLKDPFLRIDDGDQLGSRVLDAGDLCPLVRQPSFSPHYSNGSLISNGFSNSLPHEGVNGWVYDHVDCEPHGIELFSCQEDDPFPNVDITIRGRRREDGRIFLRLRISDKDGRIRNIYFPFDIEADTALSVATEMVAELDITDYDVTRIAEMIDGEICSMVPDWRPGPGIEDTPGHPALAICHNCASNVSSIGSLLDYSPGCTNLQGGLRCTRLGCAAAAMHGRFEEITYQVEECMTEGAPVLSSHSEDPDMCSPSTSTEAPFDEDNHAQQLVKNESSSLVNNHELPVSRRSLGQLCCGSVDQQCLEVSGESCRQPTPSLSDDYENDIRQELRWLKAKYQMELRDYKSQQFGGSKGASSPHSELGYRDLRMRGNGAADASLFSPSQRSTAELLQSLHLGEQRTSFHRRHGSSFEAPPSPVTSSSARTDSGFCWSSRYSPESRRPRHCEVNCESSPEAMFTAKNFYTGLPPSCLPRTKSLPVDAVDA</sequence>
<dbReference type="Pfam" id="PF00069">
    <property type="entry name" value="Pkinase"/>
    <property type="match status" value="1"/>
</dbReference>
<dbReference type="GO" id="GO:0004674">
    <property type="term" value="F:protein serine/threonine kinase activity"/>
    <property type="evidence" value="ECO:0007669"/>
    <property type="project" value="UniProtKB-KW"/>
</dbReference>
<dbReference type="PROSITE" id="PS50011">
    <property type="entry name" value="PROTEIN_KINASE_DOM"/>
    <property type="match status" value="1"/>
</dbReference>
<protein>
    <recommendedName>
        <fullName evidence="1">non-specific serine/threonine protein kinase</fullName>
        <ecNumber evidence="1">2.7.11.1</ecNumber>
    </recommendedName>
</protein>
<dbReference type="FunFam" id="1.10.510.10:FF:000046">
    <property type="entry name" value="probable serine/threonine-protein kinase WNK9"/>
    <property type="match status" value="1"/>
</dbReference>
<dbReference type="InterPro" id="IPR050588">
    <property type="entry name" value="WNK_Ser-Thr_kinase"/>
</dbReference>
<dbReference type="OrthoDB" id="4062651at2759"/>
<dbReference type="Gene3D" id="3.30.200.20">
    <property type="entry name" value="Phosphorylase Kinase, domain 1"/>
    <property type="match status" value="1"/>
</dbReference>
<dbReference type="InterPro" id="IPR008271">
    <property type="entry name" value="Ser/Thr_kinase_AS"/>
</dbReference>
<dbReference type="Gene3D" id="1.10.510.10">
    <property type="entry name" value="Transferase(Phosphotransferase) domain 1"/>
    <property type="match status" value="1"/>
</dbReference>
<comment type="catalytic activity">
    <reaction evidence="8">
        <text>L-seryl-[protein] + ATP = O-phospho-L-seryl-[protein] + ADP + H(+)</text>
        <dbReference type="Rhea" id="RHEA:17989"/>
        <dbReference type="Rhea" id="RHEA-COMP:9863"/>
        <dbReference type="Rhea" id="RHEA-COMP:11604"/>
        <dbReference type="ChEBI" id="CHEBI:15378"/>
        <dbReference type="ChEBI" id="CHEBI:29999"/>
        <dbReference type="ChEBI" id="CHEBI:30616"/>
        <dbReference type="ChEBI" id="CHEBI:83421"/>
        <dbReference type="ChEBI" id="CHEBI:456216"/>
        <dbReference type="EC" id="2.7.11.1"/>
    </reaction>
</comment>
<evidence type="ECO:0000256" key="6">
    <source>
        <dbReference type="ARBA" id="ARBA00022840"/>
    </source>
</evidence>
<keyword evidence="3" id="KW-0808">Transferase</keyword>
<evidence type="ECO:0000256" key="3">
    <source>
        <dbReference type="ARBA" id="ARBA00022679"/>
    </source>
</evidence>
<evidence type="ECO:0000313" key="12">
    <source>
        <dbReference type="Proteomes" id="UP000652761"/>
    </source>
</evidence>
<evidence type="ECO:0000256" key="2">
    <source>
        <dbReference type="ARBA" id="ARBA00022527"/>
    </source>
</evidence>
<gene>
    <name evidence="11" type="ORF">Taro_033965</name>
</gene>
<comment type="caution">
    <text evidence="11">The sequence shown here is derived from an EMBL/GenBank/DDBJ whole genome shotgun (WGS) entry which is preliminary data.</text>
</comment>
<dbReference type="SMART" id="SM00220">
    <property type="entry name" value="S_TKc"/>
    <property type="match status" value="1"/>
</dbReference>
<keyword evidence="12" id="KW-1185">Reference proteome</keyword>
<comment type="catalytic activity">
    <reaction evidence="7">
        <text>L-threonyl-[protein] + ATP = O-phospho-L-threonyl-[protein] + ADP + H(+)</text>
        <dbReference type="Rhea" id="RHEA:46608"/>
        <dbReference type="Rhea" id="RHEA-COMP:11060"/>
        <dbReference type="Rhea" id="RHEA-COMP:11605"/>
        <dbReference type="ChEBI" id="CHEBI:15378"/>
        <dbReference type="ChEBI" id="CHEBI:30013"/>
        <dbReference type="ChEBI" id="CHEBI:30616"/>
        <dbReference type="ChEBI" id="CHEBI:61977"/>
        <dbReference type="ChEBI" id="CHEBI:456216"/>
        <dbReference type="EC" id="2.7.11.1"/>
    </reaction>
</comment>
<evidence type="ECO:0000256" key="9">
    <source>
        <dbReference type="SAM" id="MobiDB-lite"/>
    </source>
</evidence>
<evidence type="ECO:0000256" key="1">
    <source>
        <dbReference type="ARBA" id="ARBA00012513"/>
    </source>
</evidence>
<evidence type="ECO:0000256" key="4">
    <source>
        <dbReference type="ARBA" id="ARBA00022741"/>
    </source>
</evidence>
<keyword evidence="5" id="KW-0418">Kinase</keyword>
<dbReference type="InterPro" id="IPR024678">
    <property type="entry name" value="Kinase_OSR1/WNK_CCT"/>
</dbReference>
<evidence type="ECO:0000313" key="11">
    <source>
        <dbReference type="EMBL" id="MQM01212.1"/>
    </source>
</evidence>
<reference evidence="11" key="1">
    <citation type="submission" date="2017-07" db="EMBL/GenBank/DDBJ databases">
        <title>Taro Niue Genome Assembly and Annotation.</title>
        <authorList>
            <person name="Atibalentja N."/>
            <person name="Keating K."/>
            <person name="Fields C.J."/>
        </authorList>
    </citation>
    <scope>NUCLEOTIDE SEQUENCE</scope>
    <source>
        <strain evidence="11">Niue_2</strain>
        <tissue evidence="11">Leaf</tissue>
    </source>
</reference>
<evidence type="ECO:0000256" key="7">
    <source>
        <dbReference type="ARBA" id="ARBA00047899"/>
    </source>
</evidence>
<dbReference type="PROSITE" id="PS00108">
    <property type="entry name" value="PROTEIN_KINASE_ST"/>
    <property type="match status" value="1"/>
</dbReference>
<dbReference type="GO" id="GO:0005524">
    <property type="term" value="F:ATP binding"/>
    <property type="evidence" value="ECO:0007669"/>
    <property type="project" value="UniProtKB-KW"/>
</dbReference>
<evidence type="ECO:0000256" key="5">
    <source>
        <dbReference type="ARBA" id="ARBA00022777"/>
    </source>
</evidence>
<organism evidence="11 12">
    <name type="scientific">Colocasia esculenta</name>
    <name type="common">Wild taro</name>
    <name type="synonym">Arum esculentum</name>
    <dbReference type="NCBI Taxonomy" id="4460"/>
    <lineage>
        <taxon>Eukaryota</taxon>
        <taxon>Viridiplantae</taxon>
        <taxon>Streptophyta</taxon>
        <taxon>Embryophyta</taxon>
        <taxon>Tracheophyta</taxon>
        <taxon>Spermatophyta</taxon>
        <taxon>Magnoliopsida</taxon>
        <taxon>Liliopsida</taxon>
        <taxon>Araceae</taxon>
        <taxon>Aroideae</taxon>
        <taxon>Colocasieae</taxon>
        <taxon>Colocasia</taxon>
    </lineage>
</organism>
<dbReference type="EMBL" id="NMUH01002638">
    <property type="protein sequence ID" value="MQM01212.1"/>
    <property type="molecule type" value="Genomic_DNA"/>
</dbReference>
<dbReference type="InterPro" id="IPR011009">
    <property type="entry name" value="Kinase-like_dom_sf"/>
</dbReference>
<dbReference type="CDD" id="cd13983">
    <property type="entry name" value="STKc_WNK"/>
    <property type="match status" value="1"/>
</dbReference>
<dbReference type="PANTHER" id="PTHR13902">
    <property type="entry name" value="SERINE/THREONINE-PROTEIN KINASE WNK WITH NO LYSINE -RELATED"/>
    <property type="match status" value="1"/>
</dbReference>
<dbReference type="EC" id="2.7.11.1" evidence="1"/>
<keyword evidence="4" id="KW-0547">Nucleotide-binding</keyword>